<dbReference type="GeneID" id="114325143"/>
<keyword evidence="7 19" id="KW-0812">Transmembrane</keyword>
<dbReference type="Proteomes" id="UP001652700">
    <property type="component" value="Unplaced"/>
</dbReference>
<dbReference type="InterPro" id="IPR001930">
    <property type="entry name" value="Peptidase_M1"/>
</dbReference>
<evidence type="ECO:0000256" key="12">
    <source>
        <dbReference type="ARBA" id="ARBA00022989"/>
    </source>
</evidence>
<feature type="binding site" evidence="18">
    <location>
        <position position="442"/>
    </location>
    <ligand>
        <name>Zn(2+)</name>
        <dbReference type="ChEBI" id="CHEBI:29105"/>
        <note>catalytic</note>
    </ligand>
</feature>
<comment type="similarity">
    <text evidence="3">Belongs to the peptidase M1 family.</text>
</comment>
<dbReference type="GO" id="GO:0005615">
    <property type="term" value="C:extracellular space"/>
    <property type="evidence" value="ECO:0007669"/>
    <property type="project" value="TreeGrafter"/>
</dbReference>
<dbReference type="Gene3D" id="2.60.40.1730">
    <property type="entry name" value="tricorn interacting facor f3 domain"/>
    <property type="match status" value="1"/>
</dbReference>
<feature type="active site" description="Proton acceptor" evidence="17">
    <location>
        <position position="439"/>
    </location>
</feature>
<evidence type="ECO:0000256" key="4">
    <source>
        <dbReference type="ARBA" id="ARBA00022438"/>
    </source>
</evidence>
<dbReference type="GO" id="GO:0008270">
    <property type="term" value="F:zinc ion binding"/>
    <property type="evidence" value="ECO:0007669"/>
    <property type="project" value="InterPro"/>
</dbReference>
<dbReference type="Gene3D" id="2.60.40.1910">
    <property type="match status" value="1"/>
</dbReference>
<evidence type="ECO:0000256" key="16">
    <source>
        <dbReference type="ARBA" id="ARBA00023288"/>
    </source>
</evidence>
<evidence type="ECO:0000256" key="5">
    <source>
        <dbReference type="ARBA" id="ARBA00022622"/>
    </source>
</evidence>
<dbReference type="InterPro" id="IPR045357">
    <property type="entry name" value="Aminopeptidase_N-like_N"/>
</dbReference>
<dbReference type="InParanoid" id="A0A6P7F215"/>
<dbReference type="GO" id="GO:0005886">
    <property type="term" value="C:plasma membrane"/>
    <property type="evidence" value="ECO:0007669"/>
    <property type="project" value="UniProtKB-SubCell"/>
</dbReference>
<evidence type="ECO:0000256" key="7">
    <source>
        <dbReference type="ARBA" id="ARBA00022692"/>
    </source>
</evidence>
<dbReference type="GO" id="GO:0098552">
    <property type="term" value="C:side of membrane"/>
    <property type="evidence" value="ECO:0007669"/>
    <property type="project" value="UniProtKB-KW"/>
</dbReference>
<dbReference type="Pfam" id="PF17900">
    <property type="entry name" value="Peptidase_M1_N"/>
    <property type="match status" value="1"/>
</dbReference>
<feature type="domain" description="ERAP1-like C-terminal" evidence="21">
    <location>
        <begin position="666"/>
        <end position="981"/>
    </location>
</feature>
<keyword evidence="14 19" id="KW-0472">Membrane</keyword>
<evidence type="ECO:0000256" key="15">
    <source>
        <dbReference type="ARBA" id="ARBA00023180"/>
    </source>
</evidence>
<protein>
    <submittedName>
        <fullName evidence="25">Endoplasmic reticulum aminopeptidase 2-like isoform X1</fullName>
    </submittedName>
</protein>
<evidence type="ECO:0000256" key="3">
    <source>
        <dbReference type="ARBA" id="ARBA00010136"/>
    </source>
</evidence>
<evidence type="ECO:0000256" key="18">
    <source>
        <dbReference type="PIRSR" id="PIRSR634016-3"/>
    </source>
</evidence>
<feature type="binding site" evidence="18">
    <location>
        <position position="438"/>
    </location>
    <ligand>
        <name>Zn(2+)</name>
        <dbReference type="ChEBI" id="CHEBI:29105"/>
        <note>catalytic</note>
    </ligand>
</feature>
<evidence type="ECO:0000256" key="14">
    <source>
        <dbReference type="ARBA" id="ARBA00023136"/>
    </source>
</evidence>
<dbReference type="AlphaFoldDB" id="A0A6P7F215"/>
<dbReference type="FunFam" id="1.10.390.10:FF:000006">
    <property type="entry name" value="Puromycin-sensitive aminopeptidase"/>
    <property type="match status" value="1"/>
</dbReference>
<evidence type="ECO:0000256" key="2">
    <source>
        <dbReference type="ARBA" id="ARBA00004609"/>
    </source>
</evidence>
<keyword evidence="4" id="KW-0031">Aminopeptidase</keyword>
<sequence length="1003" mass="115372">MTEQDVDDVAFLTGTNHRVTAPISHSICQSSPLIHNRDSGGVVGNESNSNQAKKSLYENHGVAACSHNRALCIATIVFAFLFTLAVIIAFTGPQTDCPCAGDIKSSYVDEKANMTRIFEPRATNGQIFPWNNIRLPTSLRPHRYNLTIHPNLTTLEVRSQVSIEFQAEKETNFIVLHCKNLTILDKIIQDRHGNNLTIIKMLEYLGGQQLYIEIREKFKKRHNYVLRIRYNSKLNREAEGFYISSYNTKNGERKYLATTHFEPTFARTAFPCFDEPQFKAKFRLTVFRDRFHISLFNTPVVKTDVLGFYMGTGLLYDEFLETNEISTYLVAFVICDFSQRNKQTESGVSVSIYTPEPFVSRAPFTLETTSFFLDYYENFFGVAFPLPKLDIVALPEFDYGAMENWGLITYRETAIFSNTKDNDTFIAAHQWLISKLAHELAHQWFGNLVTMKWWNDYWLNEGFTTLFEYQGVDQYIPEWKMMEQFIVDKTQPALALDALACSHPISANVTDPSEIDAIFDTISLNKGTAVLYMLANFLHKENLENGLNDYLISYKYQNAEMKELWNVLSKNTNQTLDVKVVMDTWTNQMGFPLVTLRRENNTIVATQKRFLVTVEKGNNTHHALLPSGYDYKWHIPLTYFTNNDSEVKYVWMNMTEAKFDVGDIKWIKANANQTGFYRVMYDDDIWASLIKVLKTNHKVFSAADRASLIDDAFSLSRAGVLNVSVALELSLYLNNERDYAPWAAAIEHLKSWARRLSESLAYKSFLKYMRLLLTPVTKYVGWNKNKSHMEKLLRGRVLSAAILCELNETISVAKTHFQNWMIQNKSVDPNLKEIIYSAGVKYGGMNEWQYCWNFYKNTTDGNEKQMLLKALGVASDPWLLQRYLIETLDTNLVKPEDVKLVLEVVAANPEGRLLAWRHLKAYWPTMHSLYGNSTMLMGNLISAVTAHLSTPYDFYEVSTYFNGMDVGSASRALEQSLEIIQLNINWVSQNEEEVNNWLRKNLK</sequence>
<evidence type="ECO:0000256" key="10">
    <source>
        <dbReference type="ARBA" id="ARBA00022833"/>
    </source>
</evidence>
<dbReference type="GO" id="GO:0006508">
    <property type="term" value="P:proteolysis"/>
    <property type="evidence" value="ECO:0007669"/>
    <property type="project" value="UniProtKB-KW"/>
</dbReference>
<dbReference type="FunFam" id="2.60.40.1730:FF:000001">
    <property type="entry name" value="Leucyl-cystinyl aminopeptidase"/>
    <property type="match status" value="1"/>
</dbReference>
<dbReference type="InterPro" id="IPR024571">
    <property type="entry name" value="ERAP1-like_C_dom"/>
</dbReference>
<feature type="transmembrane region" description="Helical" evidence="19">
    <location>
        <begin position="70"/>
        <end position="90"/>
    </location>
</feature>
<dbReference type="GO" id="GO:0042277">
    <property type="term" value="F:peptide binding"/>
    <property type="evidence" value="ECO:0007669"/>
    <property type="project" value="TreeGrafter"/>
</dbReference>
<dbReference type="InterPro" id="IPR014782">
    <property type="entry name" value="Peptidase_M1_dom"/>
</dbReference>
<feature type="domain" description="Peptidase M1 membrane alanine aminopeptidase" evidence="20">
    <location>
        <begin position="364"/>
        <end position="585"/>
    </location>
</feature>
<proteinExistence type="inferred from homology"/>
<evidence type="ECO:0000256" key="6">
    <source>
        <dbReference type="ARBA" id="ARBA00022670"/>
    </source>
</evidence>
<evidence type="ECO:0000313" key="24">
    <source>
        <dbReference type="Proteomes" id="UP001652700"/>
    </source>
</evidence>
<evidence type="ECO:0000256" key="19">
    <source>
        <dbReference type="SAM" id="Phobius"/>
    </source>
</evidence>
<evidence type="ECO:0000259" key="22">
    <source>
        <dbReference type="Pfam" id="PF17900"/>
    </source>
</evidence>
<dbReference type="SUPFAM" id="SSF63737">
    <property type="entry name" value="Leukotriene A4 hydrolase N-terminal domain"/>
    <property type="match status" value="1"/>
</dbReference>
<keyword evidence="13" id="KW-0482">Metalloprotease</keyword>
<evidence type="ECO:0000256" key="1">
    <source>
        <dbReference type="ARBA" id="ARBA00004606"/>
    </source>
</evidence>
<dbReference type="OrthoDB" id="6750768at2759"/>
<feature type="binding site" evidence="18">
    <location>
        <position position="461"/>
    </location>
    <ligand>
        <name>Zn(2+)</name>
        <dbReference type="ChEBI" id="CHEBI:29105"/>
        <note>catalytic</note>
    </ligand>
</feature>
<dbReference type="PANTHER" id="PTHR11533">
    <property type="entry name" value="PROTEASE M1 ZINC METALLOPROTEASE"/>
    <property type="match status" value="1"/>
</dbReference>
<reference evidence="25" key="1">
    <citation type="submission" date="2025-04" db="UniProtKB">
        <authorList>
            <consortium name="RefSeq"/>
        </authorList>
    </citation>
    <scope>IDENTIFICATION</scope>
    <source>
        <tissue evidence="25">Whole insect</tissue>
    </source>
</reference>
<dbReference type="InterPro" id="IPR034016">
    <property type="entry name" value="M1_APN-typ"/>
</dbReference>
<keyword evidence="24" id="KW-1185">Reference proteome</keyword>
<evidence type="ECO:0000256" key="13">
    <source>
        <dbReference type="ARBA" id="ARBA00023049"/>
    </source>
</evidence>
<accession>A0A6P7F215</accession>
<comment type="cofactor">
    <cofactor evidence="18">
        <name>Zn(2+)</name>
        <dbReference type="ChEBI" id="CHEBI:29105"/>
    </cofactor>
    <text evidence="18">Binds 1 zinc ion per subunit.</text>
</comment>
<comment type="subcellular location">
    <subcellularLocation>
        <location evidence="2">Cell membrane</location>
        <topology evidence="2">Lipid-anchor</topology>
        <topology evidence="2">GPI-anchor</topology>
    </subcellularLocation>
    <subcellularLocation>
        <location evidence="1">Membrane</location>
        <topology evidence="1">Single-pass type II membrane protein</topology>
    </subcellularLocation>
</comment>
<dbReference type="FunFam" id="1.25.50.20:FF:000005">
    <property type="entry name" value="Aminopeptidase N-like protein"/>
    <property type="match status" value="1"/>
</dbReference>
<keyword evidence="15" id="KW-0325">Glycoprotein</keyword>
<dbReference type="InterPro" id="IPR050344">
    <property type="entry name" value="Peptidase_M1_aminopeptidases"/>
</dbReference>
<dbReference type="RefSeq" id="XP_028128897.1">
    <property type="nucleotide sequence ID" value="XM_028273096.1"/>
</dbReference>
<gene>
    <name evidence="25" type="primary">LOC114325143</name>
</gene>
<organism evidence="25">
    <name type="scientific">Diabrotica virgifera virgifera</name>
    <name type="common">western corn rootworm</name>
    <dbReference type="NCBI Taxonomy" id="50390"/>
    <lineage>
        <taxon>Eukaryota</taxon>
        <taxon>Metazoa</taxon>
        <taxon>Ecdysozoa</taxon>
        <taxon>Arthropoda</taxon>
        <taxon>Hexapoda</taxon>
        <taxon>Insecta</taxon>
        <taxon>Pterygota</taxon>
        <taxon>Neoptera</taxon>
        <taxon>Endopterygota</taxon>
        <taxon>Coleoptera</taxon>
        <taxon>Polyphaga</taxon>
        <taxon>Cucujiformia</taxon>
        <taxon>Chrysomeloidea</taxon>
        <taxon>Chrysomelidae</taxon>
        <taxon>Galerucinae</taxon>
        <taxon>Diabroticina</taxon>
        <taxon>Diabroticites</taxon>
        <taxon>Diabrotica</taxon>
    </lineage>
</organism>
<evidence type="ECO:0000259" key="20">
    <source>
        <dbReference type="Pfam" id="PF01433"/>
    </source>
</evidence>
<evidence type="ECO:0000256" key="11">
    <source>
        <dbReference type="ARBA" id="ARBA00022968"/>
    </source>
</evidence>
<dbReference type="FunFam" id="2.60.40.1910:FF:000003">
    <property type="entry name" value="Aminopeptidase"/>
    <property type="match status" value="1"/>
</dbReference>
<dbReference type="Pfam" id="PF11838">
    <property type="entry name" value="ERAP1_C"/>
    <property type="match status" value="1"/>
</dbReference>
<keyword evidence="6" id="KW-0645">Protease</keyword>
<dbReference type="InterPro" id="IPR042097">
    <property type="entry name" value="Aminopeptidase_N-like_N_sf"/>
</dbReference>
<evidence type="ECO:0000256" key="17">
    <source>
        <dbReference type="PIRSR" id="PIRSR634016-1"/>
    </source>
</evidence>
<evidence type="ECO:0000256" key="9">
    <source>
        <dbReference type="ARBA" id="ARBA00022801"/>
    </source>
</evidence>
<feature type="domain" description="Aminopeptidase N-like N-terminal" evidence="22">
    <location>
        <begin position="141"/>
        <end position="329"/>
    </location>
</feature>
<dbReference type="EnsemblMetazoa" id="XM_028273096.2">
    <property type="protein sequence ID" value="XP_028128897.1"/>
    <property type="gene ID" value="LOC114325143"/>
</dbReference>
<evidence type="ECO:0000256" key="8">
    <source>
        <dbReference type="ARBA" id="ARBA00022723"/>
    </source>
</evidence>
<name>A0A6P7F215_DIAVI</name>
<keyword evidence="10 18" id="KW-0862">Zinc</keyword>
<dbReference type="PRINTS" id="PR00756">
    <property type="entry name" value="ALADIPTASE"/>
</dbReference>
<evidence type="ECO:0000313" key="23">
    <source>
        <dbReference type="EnsemblMetazoa" id="XP_028128897.1"/>
    </source>
</evidence>
<dbReference type="Gene3D" id="1.25.50.20">
    <property type="match status" value="1"/>
</dbReference>
<dbReference type="GO" id="GO:0005737">
    <property type="term" value="C:cytoplasm"/>
    <property type="evidence" value="ECO:0007669"/>
    <property type="project" value="TreeGrafter"/>
</dbReference>
<keyword evidence="11" id="KW-0735">Signal-anchor</keyword>
<keyword evidence="16" id="KW-0449">Lipoprotein</keyword>
<keyword evidence="12 19" id="KW-1133">Transmembrane helix</keyword>
<evidence type="ECO:0000259" key="21">
    <source>
        <dbReference type="Pfam" id="PF11838"/>
    </source>
</evidence>
<dbReference type="CDD" id="cd09601">
    <property type="entry name" value="M1_APN-Q_like"/>
    <property type="match status" value="1"/>
</dbReference>
<dbReference type="Pfam" id="PF01433">
    <property type="entry name" value="Peptidase_M1"/>
    <property type="match status" value="1"/>
</dbReference>
<dbReference type="FunCoup" id="A0A6P7F215">
    <property type="interactions" value="30"/>
</dbReference>
<dbReference type="Gene3D" id="1.10.390.10">
    <property type="entry name" value="Neutral Protease Domain 2"/>
    <property type="match status" value="1"/>
</dbReference>
<dbReference type="PANTHER" id="PTHR11533:SF299">
    <property type="entry name" value="AMINOPEPTIDASE"/>
    <property type="match status" value="1"/>
</dbReference>
<keyword evidence="8 18" id="KW-0479">Metal-binding</keyword>
<dbReference type="InterPro" id="IPR027268">
    <property type="entry name" value="Peptidase_M4/M1_CTD_sf"/>
</dbReference>
<dbReference type="SUPFAM" id="SSF55486">
    <property type="entry name" value="Metalloproteases ('zincins'), catalytic domain"/>
    <property type="match status" value="1"/>
</dbReference>
<keyword evidence="9" id="KW-0378">Hydrolase</keyword>
<evidence type="ECO:0000313" key="25">
    <source>
        <dbReference type="RefSeq" id="XP_028128897.1"/>
    </source>
</evidence>
<dbReference type="GO" id="GO:0043171">
    <property type="term" value="P:peptide catabolic process"/>
    <property type="evidence" value="ECO:0007669"/>
    <property type="project" value="TreeGrafter"/>
</dbReference>
<keyword evidence="5" id="KW-0336">GPI-anchor</keyword>
<dbReference type="GO" id="GO:0070006">
    <property type="term" value="F:metalloaminopeptidase activity"/>
    <property type="evidence" value="ECO:0007669"/>
    <property type="project" value="TreeGrafter"/>
</dbReference>
<reference evidence="23" key="2">
    <citation type="submission" date="2025-05" db="UniProtKB">
        <authorList>
            <consortium name="EnsemblMetazoa"/>
        </authorList>
    </citation>
    <scope>IDENTIFICATION</scope>
</reference>
<dbReference type="KEGG" id="dvv:114325143"/>